<dbReference type="PANTHER" id="PTHR10815:SF5">
    <property type="entry name" value="METHYLATED-DNA--PROTEIN-CYSTEINE METHYLTRANSFERASE"/>
    <property type="match status" value="1"/>
</dbReference>
<comment type="similarity">
    <text evidence="2 9">Belongs to the MGMT family.</text>
</comment>
<comment type="subcellular location">
    <subcellularLocation>
        <location evidence="9">Cytoplasm</location>
    </subcellularLocation>
</comment>
<gene>
    <name evidence="12" type="ORF">C1871_14155</name>
</gene>
<dbReference type="Proteomes" id="UP000253857">
    <property type="component" value="Unassembled WGS sequence"/>
</dbReference>
<accession>A0A369N070</accession>
<comment type="catalytic activity">
    <reaction evidence="1 9">
        <text>a 4-O-methyl-thymidine in DNA + L-cysteinyl-[protein] = a thymidine in DNA + S-methyl-L-cysteinyl-[protein]</text>
        <dbReference type="Rhea" id="RHEA:53428"/>
        <dbReference type="Rhea" id="RHEA-COMP:10131"/>
        <dbReference type="Rhea" id="RHEA-COMP:10132"/>
        <dbReference type="Rhea" id="RHEA-COMP:13555"/>
        <dbReference type="Rhea" id="RHEA-COMP:13556"/>
        <dbReference type="ChEBI" id="CHEBI:29950"/>
        <dbReference type="ChEBI" id="CHEBI:82612"/>
        <dbReference type="ChEBI" id="CHEBI:137386"/>
        <dbReference type="ChEBI" id="CHEBI:137387"/>
        <dbReference type="EC" id="2.1.1.63"/>
    </reaction>
</comment>
<evidence type="ECO:0000256" key="7">
    <source>
        <dbReference type="ARBA" id="ARBA00023204"/>
    </source>
</evidence>
<evidence type="ECO:0000256" key="5">
    <source>
        <dbReference type="ARBA" id="ARBA00022679"/>
    </source>
</evidence>
<dbReference type="EMBL" id="PPTY01000040">
    <property type="protein sequence ID" value="RDB82178.1"/>
    <property type="molecule type" value="Genomic_DNA"/>
</dbReference>
<reference evidence="12 13" key="1">
    <citation type="journal article" date="2018" name="Elife">
        <title>Discovery and characterization of a prevalent human gut bacterial enzyme sufficient for the inactivation of a family of plant toxins.</title>
        <authorList>
            <person name="Koppel N."/>
            <person name="Bisanz J.E."/>
            <person name="Pandelia M.E."/>
            <person name="Turnbaugh P.J."/>
            <person name="Balskus E.P."/>
        </authorList>
    </citation>
    <scope>NUCLEOTIDE SEQUENCE [LARGE SCALE GENOMIC DNA]</scope>
    <source>
        <strain evidence="12 13">FAA1-1-60AUCSF</strain>
    </source>
</reference>
<evidence type="ECO:0000313" key="12">
    <source>
        <dbReference type="EMBL" id="RDB82178.1"/>
    </source>
</evidence>
<dbReference type="SUPFAM" id="SSF46767">
    <property type="entry name" value="Methylated DNA-protein cysteine methyltransferase, C-terminal domain"/>
    <property type="match status" value="1"/>
</dbReference>
<dbReference type="SUPFAM" id="SSF53155">
    <property type="entry name" value="Methylated DNA-protein cysteine methyltransferase domain"/>
    <property type="match status" value="1"/>
</dbReference>
<keyword evidence="3 9" id="KW-0963">Cytoplasm</keyword>
<dbReference type="Pfam" id="PF02870">
    <property type="entry name" value="Methyltransf_1N"/>
    <property type="match status" value="1"/>
</dbReference>
<sequence>MDYLLTMDSPVGPVTVASDDEAIIGLWLEGQKYFEATLEAAEERPDLPVLAEARAWLERYFAGDDPGALPPVNPRGTAFQQRVWAQLAEIPYGQLTTYGQIARRLEEQTGARTSARAVGSAVGRNPISIILPCHRVVGSTGSLTGYAGGLQKKIALLRIEGVDVEALSTPKRGTAL</sequence>
<dbReference type="InterPro" id="IPR014048">
    <property type="entry name" value="MethylDNA_cys_MeTrfase_DNA-bd"/>
</dbReference>
<dbReference type="HAMAP" id="MF_00772">
    <property type="entry name" value="OGT"/>
    <property type="match status" value="1"/>
</dbReference>
<evidence type="ECO:0000259" key="10">
    <source>
        <dbReference type="Pfam" id="PF01035"/>
    </source>
</evidence>
<comment type="caution">
    <text evidence="12">The sequence shown here is derived from an EMBL/GenBank/DDBJ whole genome shotgun (WGS) entry which is preliminary data.</text>
</comment>
<feature type="domain" description="Methylguanine DNA methyltransferase ribonuclease-like" evidence="11">
    <location>
        <begin position="6"/>
        <end position="64"/>
    </location>
</feature>
<dbReference type="FunFam" id="1.10.10.10:FF:000214">
    <property type="entry name" value="Methylated-DNA--protein-cysteine methyltransferase"/>
    <property type="match status" value="1"/>
</dbReference>
<keyword evidence="4 9" id="KW-0489">Methyltransferase</keyword>
<feature type="active site" description="Nucleophile; methyl group acceptor" evidence="9">
    <location>
        <position position="133"/>
    </location>
</feature>
<name>A0A369N070_EGGLN</name>
<dbReference type="Pfam" id="PF01035">
    <property type="entry name" value="DNA_binding_1"/>
    <property type="match status" value="1"/>
</dbReference>
<dbReference type="InterPro" id="IPR036631">
    <property type="entry name" value="MGMT_N_sf"/>
</dbReference>
<keyword evidence="7 9" id="KW-0234">DNA repair</keyword>
<protein>
    <recommendedName>
        <fullName evidence="9">Methylated-DNA--protein-cysteine methyltransferase</fullName>
        <ecNumber evidence="9">2.1.1.63</ecNumber>
    </recommendedName>
    <alternativeName>
        <fullName evidence="9">6-O-methylguanine-DNA methyltransferase</fullName>
        <shortName evidence="9">MGMT</shortName>
    </alternativeName>
    <alternativeName>
        <fullName evidence="9">O-6-methylguanine-DNA-alkyltransferase</fullName>
    </alternativeName>
</protein>
<dbReference type="GO" id="GO:0005737">
    <property type="term" value="C:cytoplasm"/>
    <property type="evidence" value="ECO:0007669"/>
    <property type="project" value="UniProtKB-SubCell"/>
</dbReference>
<dbReference type="InterPro" id="IPR036388">
    <property type="entry name" value="WH-like_DNA-bd_sf"/>
</dbReference>
<dbReference type="AlphaFoldDB" id="A0A369N070"/>
<dbReference type="Gene3D" id="3.30.160.70">
    <property type="entry name" value="Methylated DNA-protein cysteine methyltransferase domain"/>
    <property type="match status" value="1"/>
</dbReference>
<evidence type="ECO:0000256" key="6">
    <source>
        <dbReference type="ARBA" id="ARBA00022763"/>
    </source>
</evidence>
<dbReference type="GO" id="GO:0003908">
    <property type="term" value="F:methylated-DNA-[protein]-cysteine S-methyltransferase activity"/>
    <property type="evidence" value="ECO:0007669"/>
    <property type="project" value="UniProtKB-UniRule"/>
</dbReference>
<comment type="miscellaneous">
    <text evidence="9">This enzyme catalyzes only one turnover and therefore is not strictly catalytic. According to one definition, an enzyme is a biocatalyst that acts repeatedly and over many reaction cycles.</text>
</comment>
<keyword evidence="6 9" id="KW-0227">DNA damage</keyword>
<dbReference type="InterPro" id="IPR036217">
    <property type="entry name" value="MethylDNA_cys_MeTrfase_DNAb"/>
</dbReference>
<dbReference type="Gene3D" id="1.10.10.10">
    <property type="entry name" value="Winged helix-like DNA-binding domain superfamily/Winged helix DNA-binding domain"/>
    <property type="match status" value="1"/>
</dbReference>
<dbReference type="PANTHER" id="PTHR10815">
    <property type="entry name" value="METHYLATED-DNA--PROTEIN-CYSTEINE METHYLTRANSFERASE"/>
    <property type="match status" value="1"/>
</dbReference>
<feature type="domain" description="Methylated-DNA-[protein]-cysteine S-methyltransferase DNA binding" evidence="10">
    <location>
        <begin position="78"/>
        <end position="162"/>
    </location>
</feature>
<evidence type="ECO:0000256" key="8">
    <source>
        <dbReference type="ARBA" id="ARBA00049348"/>
    </source>
</evidence>
<evidence type="ECO:0000256" key="3">
    <source>
        <dbReference type="ARBA" id="ARBA00022490"/>
    </source>
</evidence>
<proteinExistence type="inferred from homology"/>
<comment type="function">
    <text evidence="9">Involved in the cellular defense against the biological effects of O6-methylguanine (O6-MeG) and O4-methylthymine (O4-MeT) in DNA. Repairs the methylated nucleobase in DNA by stoichiometrically transferring the methyl group to a cysteine residue in the enzyme. This is a suicide reaction: the enzyme is irreversibly inactivated.</text>
</comment>
<dbReference type="GO" id="GO:0006307">
    <property type="term" value="P:DNA alkylation repair"/>
    <property type="evidence" value="ECO:0007669"/>
    <property type="project" value="UniProtKB-UniRule"/>
</dbReference>
<evidence type="ECO:0000256" key="9">
    <source>
        <dbReference type="HAMAP-Rule" id="MF_00772"/>
    </source>
</evidence>
<evidence type="ECO:0000256" key="4">
    <source>
        <dbReference type="ARBA" id="ARBA00022603"/>
    </source>
</evidence>
<comment type="catalytic activity">
    <reaction evidence="8 9">
        <text>a 6-O-methyl-2'-deoxyguanosine in DNA + L-cysteinyl-[protein] = S-methyl-L-cysteinyl-[protein] + a 2'-deoxyguanosine in DNA</text>
        <dbReference type="Rhea" id="RHEA:24000"/>
        <dbReference type="Rhea" id="RHEA-COMP:10131"/>
        <dbReference type="Rhea" id="RHEA-COMP:10132"/>
        <dbReference type="Rhea" id="RHEA-COMP:11367"/>
        <dbReference type="Rhea" id="RHEA-COMP:11368"/>
        <dbReference type="ChEBI" id="CHEBI:29950"/>
        <dbReference type="ChEBI" id="CHEBI:82612"/>
        <dbReference type="ChEBI" id="CHEBI:85445"/>
        <dbReference type="ChEBI" id="CHEBI:85448"/>
        <dbReference type="EC" id="2.1.1.63"/>
    </reaction>
</comment>
<dbReference type="CDD" id="cd06445">
    <property type="entry name" value="ATase"/>
    <property type="match status" value="1"/>
</dbReference>
<dbReference type="PROSITE" id="PS00374">
    <property type="entry name" value="MGMT"/>
    <property type="match status" value="1"/>
</dbReference>
<dbReference type="InterPro" id="IPR001497">
    <property type="entry name" value="MethylDNA_cys_MeTrfase_AS"/>
</dbReference>
<evidence type="ECO:0000256" key="1">
    <source>
        <dbReference type="ARBA" id="ARBA00001286"/>
    </source>
</evidence>
<evidence type="ECO:0000313" key="13">
    <source>
        <dbReference type="Proteomes" id="UP000253857"/>
    </source>
</evidence>
<evidence type="ECO:0000259" key="11">
    <source>
        <dbReference type="Pfam" id="PF02870"/>
    </source>
</evidence>
<dbReference type="NCBIfam" id="TIGR00589">
    <property type="entry name" value="ogt"/>
    <property type="match status" value="1"/>
</dbReference>
<organism evidence="12 13">
    <name type="scientific">Eggerthella lenta</name>
    <name type="common">Eubacterium lentum</name>
    <dbReference type="NCBI Taxonomy" id="84112"/>
    <lineage>
        <taxon>Bacteria</taxon>
        <taxon>Bacillati</taxon>
        <taxon>Actinomycetota</taxon>
        <taxon>Coriobacteriia</taxon>
        <taxon>Eggerthellales</taxon>
        <taxon>Eggerthellaceae</taxon>
        <taxon>Eggerthella</taxon>
    </lineage>
</organism>
<dbReference type="RefSeq" id="WP_035586411.1">
    <property type="nucleotide sequence ID" value="NZ_AP031442.1"/>
</dbReference>
<dbReference type="GO" id="GO:0032259">
    <property type="term" value="P:methylation"/>
    <property type="evidence" value="ECO:0007669"/>
    <property type="project" value="UniProtKB-KW"/>
</dbReference>
<dbReference type="InterPro" id="IPR008332">
    <property type="entry name" value="MethylG_MeTrfase_N"/>
</dbReference>
<keyword evidence="5 9" id="KW-0808">Transferase</keyword>
<evidence type="ECO:0000256" key="2">
    <source>
        <dbReference type="ARBA" id="ARBA00008711"/>
    </source>
</evidence>
<dbReference type="InterPro" id="IPR023546">
    <property type="entry name" value="MGMT"/>
</dbReference>
<dbReference type="EC" id="2.1.1.63" evidence="9"/>